<dbReference type="InterPro" id="IPR012677">
    <property type="entry name" value="Nucleotide-bd_a/b_plait_sf"/>
</dbReference>
<feature type="region of interest" description="Disordered" evidence="2">
    <location>
        <begin position="230"/>
        <end position="277"/>
    </location>
</feature>
<dbReference type="InterPro" id="IPR000504">
    <property type="entry name" value="RRM_dom"/>
</dbReference>
<feature type="region of interest" description="Disordered" evidence="2">
    <location>
        <begin position="99"/>
        <end position="123"/>
    </location>
</feature>
<dbReference type="InterPro" id="IPR007201">
    <property type="entry name" value="Mei2-like_Rrm_C"/>
</dbReference>
<feature type="compositionally biased region" description="Basic residues" evidence="2">
    <location>
        <begin position="256"/>
        <end position="267"/>
    </location>
</feature>
<dbReference type="PROSITE" id="PS50102">
    <property type="entry name" value="RRM"/>
    <property type="match status" value="1"/>
</dbReference>
<dbReference type="GO" id="GO:0003723">
    <property type="term" value="F:RNA binding"/>
    <property type="evidence" value="ECO:0007669"/>
    <property type="project" value="UniProtKB-UniRule"/>
</dbReference>
<dbReference type="Gene3D" id="3.30.70.330">
    <property type="match status" value="1"/>
</dbReference>
<organism evidence="4">
    <name type="scientific">Alexandrium andersonii</name>
    <dbReference type="NCBI Taxonomy" id="327968"/>
    <lineage>
        <taxon>Eukaryota</taxon>
        <taxon>Sar</taxon>
        <taxon>Alveolata</taxon>
        <taxon>Dinophyceae</taxon>
        <taxon>Gonyaulacales</taxon>
        <taxon>Pyrocystaceae</taxon>
        <taxon>Alexandrium</taxon>
    </lineage>
</organism>
<dbReference type="SMART" id="SM00360">
    <property type="entry name" value="RRM"/>
    <property type="match status" value="1"/>
</dbReference>
<proteinExistence type="predicted"/>
<protein>
    <recommendedName>
        <fullName evidence="3">RRM domain-containing protein</fullName>
    </recommendedName>
</protein>
<evidence type="ECO:0000256" key="2">
    <source>
        <dbReference type="SAM" id="MobiDB-lite"/>
    </source>
</evidence>
<evidence type="ECO:0000313" key="4">
    <source>
        <dbReference type="EMBL" id="CAD9536849.1"/>
    </source>
</evidence>
<evidence type="ECO:0000256" key="1">
    <source>
        <dbReference type="PROSITE-ProRule" id="PRU00176"/>
    </source>
</evidence>
<feature type="domain" description="RRM" evidence="3">
    <location>
        <begin position="129"/>
        <end position="216"/>
    </location>
</feature>
<evidence type="ECO:0000259" key="3">
    <source>
        <dbReference type="PROSITE" id="PS50102"/>
    </source>
</evidence>
<accession>A0A7S2NFI5</accession>
<dbReference type="Pfam" id="PF04059">
    <property type="entry name" value="RRM_2"/>
    <property type="match status" value="1"/>
</dbReference>
<reference evidence="4" key="1">
    <citation type="submission" date="2021-01" db="EMBL/GenBank/DDBJ databases">
        <authorList>
            <person name="Corre E."/>
            <person name="Pelletier E."/>
            <person name="Niang G."/>
            <person name="Scheremetjew M."/>
            <person name="Finn R."/>
            <person name="Kale V."/>
            <person name="Holt S."/>
            <person name="Cochrane G."/>
            <person name="Meng A."/>
            <person name="Brown T."/>
            <person name="Cohen L."/>
        </authorList>
    </citation>
    <scope>NUCLEOTIDE SEQUENCE</scope>
    <source>
        <strain evidence="4">CCMP2222</strain>
    </source>
</reference>
<dbReference type="InterPro" id="IPR035979">
    <property type="entry name" value="RBD_domain_sf"/>
</dbReference>
<dbReference type="EMBL" id="HBGQ01097707">
    <property type="protein sequence ID" value="CAD9536849.1"/>
    <property type="molecule type" value="Transcribed_RNA"/>
</dbReference>
<name>A0A7S2NFI5_9DINO</name>
<feature type="compositionally biased region" description="Basic and acidic residues" evidence="2">
    <location>
        <begin position="230"/>
        <end position="255"/>
    </location>
</feature>
<dbReference type="SUPFAM" id="SSF54928">
    <property type="entry name" value="RNA-binding domain, RBD"/>
    <property type="match status" value="1"/>
</dbReference>
<feature type="compositionally biased region" description="Basic and acidic residues" evidence="2">
    <location>
        <begin position="268"/>
        <end position="277"/>
    </location>
</feature>
<dbReference type="AlphaFoldDB" id="A0A7S2NFI5"/>
<gene>
    <name evidence="4" type="ORF">AAND1436_LOCUS46689</name>
</gene>
<sequence>MVAAIGGSDSSGWCGTPDPEAGVTLDSYAGGPMGMDDLKLVMPTCGGGTESFEEAFEDPQDSSDWGPYGMPPGQHWYTPDPISSAAFAAGFAASGWPAAAQAASHAEEAQPGPAPERDAEPGQRVELNTTVMIRNIPTRYSREELVELLGQKGFRGRFTFVHLPIDLRSDLCQGYAFVDMRTHEDAANMWQEFTDLFQWGESALSPKKCRISWATLQGLEGNIEKYRNNDLMHPSVDDRYRPALYDKDGQRERFPRPTKKLRPPRTKHGADPRPHER</sequence>
<keyword evidence="1" id="KW-0694">RNA-binding</keyword>